<dbReference type="EMBL" id="QJPH01000207">
    <property type="protein sequence ID" value="PZN82679.1"/>
    <property type="molecule type" value="Genomic_DNA"/>
</dbReference>
<feature type="non-terminal residue" evidence="1">
    <location>
        <position position="118"/>
    </location>
</feature>
<evidence type="ECO:0008006" key="3">
    <source>
        <dbReference type="Google" id="ProtNLM"/>
    </source>
</evidence>
<reference evidence="1 2" key="1">
    <citation type="journal article" date="2018" name="Aquat. Microb. Ecol.">
        <title>Gammaproteobacterial methanotrophs dominate.</title>
        <authorList>
            <person name="Rissanen A.J."/>
            <person name="Saarenheimo J."/>
            <person name="Tiirola M."/>
            <person name="Peura S."/>
            <person name="Aalto S.L."/>
            <person name="Karvinen A."/>
            <person name="Nykanen H."/>
        </authorList>
    </citation>
    <scope>NUCLEOTIDE SEQUENCE [LARGE SCALE GENOMIC DNA]</scope>
    <source>
        <strain evidence="1">AMbin10</strain>
    </source>
</reference>
<gene>
    <name evidence="1" type="ORF">DM484_06030</name>
</gene>
<sequence length="118" mass="13288">MLGEDDSDIQTLKVLIRQLVGDEQLPIRGKGFDGCGKLLKDGWKFLKTLPELGCTRFIIAHDADQRDTNKVKRELIDKIIKPSGVKTSICLLLVPVQEIEAWLLADIEAVSNIFKGWR</sequence>
<evidence type="ECO:0000313" key="1">
    <source>
        <dbReference type="EMBL" id="PZN82679.1"/>
    </source>
</evidence>
<name>A0A2W4RM85_9GAMM</name>
<accession>A0A2W4RM85</accession>
<proteinExistence type="predicted"/>
<evidence type="ECO:0000313" key="2">
    <source>
        <dbReference type="Proteomes" id="UP000249396"/>
    </source>
</evidence>
<organism evidence="1 2">
    <name type="scientific">Candidatus Methylumidiphilus alinenensis</name>
    <dbReference type="NCBI Taxonomy" id="2202197"/>
    <lineage>
        <taxon>Bacteria</taxon>
        <taxon>Pseudomonadati</taxon>
        <taxon>Pseudomonadota</taxon>
        <taxon>Gammaproteobacteria</taxon>
        <taxon>Methylococcales</taxon>
        <taxon>Candidatus Methylumidiphilus</taxon>
    </lineage>
</organism>
<comment type="caution">
    <text evidence="1">The sequence shown here is derived from an EMBL/GenBank/DDBJ whole genome shotgun (WGS) entry which is preliminary data.</text>
</comment>
<dbReference type="Proteomes" id="UP000249396">
    <property type="component" value="Unassembled WGS sequence"/>
</dbReference>
<protein>
    <recommendedName>
        <fullName evidence="3">DUF4276 domain-containing protein</fullName>
    </recommendedName>
</protein>
<dbReference type="AlphaFoldDB" id="A0A2W4RM85"/>